<dbReference type="GeneID" id="95069346"/>
<gene>
    <name evidence="1" type="ORF">NCTC7807_02974</name>
</gene>
<organism evidence="1 2">
    <name type="scientific">Streptomyces griseus</name>
    <dbReference type="NCBI Taxonomy" id="1911"/>
    <lineage>
        <taxon>Bacteria</taxon>
        <taxon>Bacillati</taxon>
        <taxon>Actinomycetota</taxon>
        <taxon>Actinomycetes</taxon>
        <taxon>Kitasatosporales</taxon>
        <taxon>Streptomycetaceae</taxon>
        <taxon>Streptomyces</taxon>
    </lineage>
</organism>
<dbReference type="EMBL" id="UHID01000005">
    <property type="protein sequence ID" value="SUP39025.1"/>
    <property type="molecule type" value="Genomic_DNA"/>
</dbReference>
<evidence type="ECO:0000313" key="1">
    <source>
        <dbReference type="EMBL" id="SUP39025.1"/>
    </source>
</evidence>
<dbReference type="RefSeq" id="WP_100452879.1">
    <property type="nucleotide sequence ID" value="NZ_UHID01000005.1"/>
</dbReference>
<dbReference type="InterPro" id="IPR003325">
    <property type="entry name" value="TerD"/>
</dbReference>
<proteinExistence type="predicted"/>
<protein>
    <submittedName>
        <fullName evidence="1">Tellurium resistance protein terA</fullName>
    </submittedName>
</protein>
<evidence type="ECO:0000313" key="2">
    <source>
        <dbReference type="Proteomes" id="UP000254150"/>
    </source>
</evidence>
<accession>A0A380NEL3</accession>
<dbReference type="Gene3D" id="2.60.60.30">
    <property type="entry name" value="sav2460 like domains"/>
    <property type="match status" value="1"/>
</dbReference>
<reference evidence="1 2" key="1">
    <citation type="submission" date="2018-06" db="EMBL/GenBank/DDBJ databases">
        <authorList>
            <consortium name="Pathogen Informatics"/>
            <person name="Doyle S."/>
        </authorList>
    </citation>
    <scope>NUCLEOTIDE SEQUENCE [LARGE SCALE GENOMIC DNA]</scope>
    <source>
        <strain evidence="1 2">NCTC7807</strain>
    </source>
</reference>
<dbReference type="Proteomes" id="UP000254150">
    <property type="component" value="Unassembled WGS sequence"/>
</dbReference>
<name>A0A380NEL3_STRGR</name>
<sequence>MSFWDGLLGGRNAAAQFDSGSVGSNSIRLTKRQPQVSLVKQGAATGNLRVNLSWQMRPADFGKRSTTPSRTLLRHPLKAFQPEIVQAHTQGVVNVDLDIGCLYEMADGSKGVVQPLGELYGDLNTAPFVKLSGDDRFGSGSGETLYVNLDQREEIKRLLVFVYIYDKTPAFDRTQAVVTLYPATGPRIEIELEERAPQARSCAVFLLDNNKGELLVRREVKYVYGFQSEIDRLYGWGLQWGRGYKSTGAR</sequence>
<dbReference type="CDD" id="cd06974">
    <property type="entry name" value="TerD_like"/>
    <property type="match status" value="1"/>
</dbReference>
<dbReference type="AlphaFoldDB" id="A0A380NEL3"/>